<evidence type="ECO:0000313" key="2">
    <source>
        <dbReference type="Proteomes" id="UP000326570"/>
    </source>
</evidence>
<dbReference type="RefSeq" id="WP_150904811.1">
    <property type="nucleotide sequence ID" value="NZ_VTWT01000009.1"/>
</dbReference>
<accession>A0A5N1ILG9</accession>
<comment type="caution">
    <text evidence="1">The sequence shown here is derived from an EMBL/GenBank/DDBJ whole genome shotgun (WGS) entry which is preliminary data.</text>
</comment>
<reference evidence="1 2" key="1">
    <citation type="submission" date="2019-09" db="EMBL/GenBank/DDBJ databases">
        <title>Genome sequence of Adhaeribacter sp. M2.</title>
        <authorList>
            <person name="Srinivasan S."/>
        </authorList>
    </citation>
    <scope>NUCLEOTIDE SEQUENCE [LARGE SCALE GENOMIC DNA]</scope>
    <source>
        <strain evidence="1 2">M2</strain>
    </source>
</reference>
<protein>
    <submittedName>
        <fullName evidence="1">Uncharacterized protein</fullName>
    </submittedName>
</protein>
<name>A0A5N1ILG9_9BACT</name>
<dbReference type="Proteomes" id="UP000326570">
    <property type="component" value="Unassembled WGS sequence"/>
</dbReference>
<keyword evidence="2" id="KW-1185">Reference proteome</keyword>
<sequence length="132" mass="15506">MAPLVDYSGDISWDWYIEFSIWIENKNDLDRKRVSSGINKHKIEKDRRAQAQLMIDEINRLLKLGKVIKKDPVPEPVPKLKIEDLTIIIAIQRYMDNNQASLSKNTLPDYRKLRNALKDWLILSVCLNIQFL</sequence>
<proteinExistence type="predicted"/>
<evidence type="ECO:0000313" key="1">
    <source>
        <dbReference type="EMBL" id="KAA9327307.1"/>
    </source>
</evidence>
<organism evidence="1 2">
    <name type="scientific">Adhaeribacter soli</name>
    <dbReference type="NCBI Taxonomy" id="2607655"/>
    <lineage>
        <taxon>Bacteria</taxon>
        <taxon>Pseudomonadati</taxon>
        <taxon>Bacteroidota</taxon>
        <taxon>Cytophagia</taxon>
        <taxon>Cytophagales</taxon>
        <taxon>Hymenobacteraceae</taxon>
        <taxon>Adhaeribacter</taxon>
    </lineage>
</organism>
<dbReference type="AlphaFoldDB" id="A0A5N1ILG9"/>
<gene>
    <name evidence="1" type="ORF">F0P94_15425</name>
</gene>
<dbReference type="EMBL" id="VTWT01000009">
    <property type="protein sequence ID" value="KAA9327307.1"/>
    <property type="molecule type" value="Genomic_DNA"/>
</dbReference>